<dbReference type="RefSeq" id="XP_071918836.1">
    <property type="nucleotide sequence ID" value="XM_072062735.1"/>
</dbReference>
<accession>A0ABM4VH30</accession>
<proteinExistence type="predicted"/>
<dbReference type="InterPro" id="IPR036691">
    <property type="entry name" value="Endo/exonu/phosph_ase_sf"/>
</dbReference>
<evidence type="ECO:0000313" key="2">
    <source>
        <dbReference type="RefSeq" id="XP_071918836.1"/>
    </source>
</evidence>
<evidence type="ECO:0000313" key="1">
    <source>
        <dbReference type="Proteomes" id="UP001652660"/>
    </source>
</evidence>
<dbReference type="GeneID" id="140013450"/>
<gene>
    <name evidence="2" type="primary">LOC140013450</name>
</gene>
<protein>
    <submittedName>
        <fullName evidence="2">Uncharacterized protein</fullName>
    </submittedName>
</protein>
<name>A0ABM4VH30_COFAR</name>
<keyword evidence="1" id="KW-1185">Reference proteome</keyword>
<dbReference type="Gene3D" id="3.60.10.10">
    <property type="entry name" value="Endonuclease/exonuclease/phosphatase"/>
    <property type="match status" value="1"/>
</dbReference>
<sequence length="136" mass="16428">MDQNNLVDIGFEGHPWTWSNHWDSEGEVRQRLDRCLGSFEWCQVFEKVNCQHIDTYASDHSILSLNTHPGKEKKKKRFYFDKRWLQREGVHQVVEKAWLKEEPGSWMFRVTKKIRNCRIESLKWRSTFQANSKKKD</sequence>
<dbReference type="Proteomes" id="UP001652660">
    <property type="component" value="Chromosome 8c"/>
</dbReference>
<dbReference type="PANTHER" id="PTHR33710:SF62">
    <property type="entry name" value="DUF4283 DOMAIN PROTEIN"/>
    <property type="match status" value="1"/>
</dbReference>
<reference evidence="2" key="1">
    <citation type="submission" date="2025-08" db="UniProtKB">
        <authorList>
            <consortium name="RefSeq"/>
        </authorList>
    </citation>
    <scope>IDENTIFICATION</scope>
    <source>
        <tissue evidence="2">Leaves</tissue>
    </source>
</reference>
<dbReference type="PANTHER" id="PTHR33710">
    <property type="entry name" value="BNAC02G09200D PROTEIN"/>
    <property type="match status" value="1"/>
</dbReference>
<organism evidence="1 2">
    <name type="scientific">Coffea arabica</name>
    <name type="common">Arabian coffee</name>
    <dbReference type="NCBI Taxonomy" id="13443"/>
    <lineage>
        <taxon>Eukaryota</taxon>
        <taxon>Viridiplantae</taxon>
        <taxon>Streptophyta</taxon>
        <taxon>Embryophyta</taxon>
        <taxon>Tracheophyta</taxon>
        <taxon>Spermatophyta</taxon>
        <taxon>Magnoliopsida</taxon>
        <taxon>eudicotyledons</taxon>
        <taxon>Gunneridae</taxon>
        <taxon>Pentapetalae</taxon>
        <taxon>asterids</taxon>
        <taxon>lamiids</taxon>
        <taxon>Gentianales</taxon>
        <taxon>Rubiaceae</taxon>
        <taxon>Ixoroideae</taxon>
        <taxon>Gardenieae complex</taxon>
        <taxon>Bertiereae - Coffeeae clade</taxon>
        <taxon>Coffeeae</taxon>
        <taxon>Coffea</taxon>
    </lineage>
</organism>